<name>A0A845RGZ5_9FIRM</name>
<dbReference type="AlphaFoldDB" id="A0A845RGZ5"/>
<organism evidence="2 3">
    <name type="scientific">Anaerotruncus colihominis</name>
    <dbReference type="NCBI Taxonomy" id="169435"/>
    <lineage>
        <taxon>Bacteria</taxon>
        <taxon>Bacillati</taxon>
        <taxon>Bacillota</taxon>
        <taxon>Clostridia</taxon>
        <taxon>Eubacteriales</taxon>
        <taxon>Oscillospiraceae</taxon>
        <taxon>Anaerotruncus</taxon>
    </lineage>
</organism>
<evidence type="ECO:0000313" key="2">
    <source>
        <dbReference type="EMBL" id="NBI78687.1"/>
    </source>
</evidence>
<reference evidence="2 3" key="1">
    <citation type="submission" date="2018-08" db="EMBL/GenBank/DDBJ databases">
        <title>Murine metabolic-syndrome-specific gut microbial biobank.</title>
        <authorList>
            <person name="Liu C."/>
        </authorList>
    </citation>
    <scope>NUCLEOTIDE SEQUENCE [LARGE SCALE GENOMIC DNA]</scope>
    <source>
        <strain evidence="2 3">X69</strain>
    </source>
</reference>
<proteinExistence type="predicted"/>
<dbReference type="Proteomes" id="UP000446348">
    <property type="component" value="Unassembled WGS sequence"/>
</dbReference>
<accession>A0A845RGZ5</accession>
<evidence type="ECO:0000256" key="1">
    <source>
        <dbReference type="SAM" id="MobiDB-lite"/>
    </source>
</evidence>
<sequence length="77" mass="8108">MKGNDKAPCGPCHSPRAAPFSPGRSPHKSAARRPQDTSVQAQGLASAGNVTDAVRLARFLQASRLPAFLKKSLGKKL</sequence>
<protein>
    <submittedName>
        <fullName evidence="2">Uncharacterized protein</fullName>
    </submittedName>
</protein>
<gene>
    <name evidence="2" type="ORF">D3Z39_07365</name>
</gene>
<dbReference type="EMBL" id="QXWZ01000010">
    <property type="protein sequence ID" value="NBI78687.1"/>
    <property type="molecule type" value="Genomic_DNA"/>
</dbReference>
<comment type="caution">
    <text evidence="2">The sequence shown here is derived from an EMBL/GenBank/DDBJ whole genome shotgun (WGS) entry which is preliminary data.</text>
</comment>
<evidence type="ECO:0000313" key="3">
    <source>
        <dbReference type="Proteomes" id="UP000446348"/>
    </source>
</evidence>
<feature type="region of interest" description="Disordered" evidence="1">
    <location>
        <begin position="1"/>
        <end position="47"/>
    </location>
</feature>